<evidence type="ECO:0000256" key="3">
    <source>
        <dbReference type="ARBA" id="ARBA00022729"/>
    </source>
</evidence>
<evidence type="ECO:0000256" key="2">
    <source>
        <dbReference type="ARBA" id="ARBA00006275"/>
    </source>
</evidence>
<dbReference type="RefSeq" id="WP_004349064.1">
    <property type="nucleotide sequence ID" value="NZ_ADEG01000049.1"/>
</dbReference>
<proteinExistence type="inferred from homology"/>
<keyword evidence="9" id="KW-1185">Reference proteome</keyword>
<keyword evidence="3" id="KW-0732">Signal</keyword>
<gene>
    <name evidence="8" type="ORF">HMPREF0650_2195</name>
</gene>
<evidence type="ECO:0000256" key="4">
    <source>
        <dbReference type="ARBA" id="ARBA00023136"/>
    </source>
</evidence>
<feature type="domain" description="SusD-like N-terminal" evidence="7">
    <location>
        <begin position="28"/>
        <end position="220"/>
    </location>
</feature>
<keyword evidence="5" id="KW-0998">Cell outer membrane</keyword>
<evidence type="ECO:0000256" key="1">
    <source>
        <dbReference type="ARBA" id="ARBA00004442"/>
    </source>
</evidence>
<comment type="subcellular location">
    <subcellularLocation>
        <location evidence="1">Cell outer membrane</location>
    </subcellularLocation>
</comment>
<evidence type="ECO:0000256" key="5">
    <source>
        <dbReference type="ARBA" id="ARBA00023237"/>
    </source>
</evidence>
<dbReference type="eggNOG" id="COG0702">
    <property type="taxonomic scope" value="Bacteria"/>
</dbReference>
<dbReference type="AlphaFoldDB" id="D1W5K3"/>
<comment type="caution">
    <text evidence="8">The sequence shown here is derived from an EMBL/GenBank/DDBJ whole genome shotgun (WGS) entry which is preliminary data.</text>
</comment>
<accession>D1W5K3</accession>
<dbReference type="InterPro" id="IPR011990">
    <property type="entry name" value="TPR-like_helical_dom_sf"/>
</dbReference>
<dbReference type="Pfam" id="PF07980">
    <property type="entry name" value="SusD_RagB"/>
    <property type="match status" value="1"/>
</dbReference>
<keyword evidence="4" id="KW-0472">Membrane</keyword>
<feature type="domain" description="RagB/SusD" evidence="6">
    <location>
        <begin position="350"/>
        <end position="552"/>
    </location>
</feature>
<dbReference type="EMBL" id="ADEG01000049">
    <property type="protein sequence ID" value="EFA92174.1"/>
    <property type="molecule type" value="Genomic_DNA"/>
</dbReference>
<dbReference type="SUPFAM" id="SSF48452">
    <property type="entry name" value="TPR-like"/>
    <property type="match status" value="1"/>
</dbReference>
<reference evidence="8 9" key="1">
    <citation type="submission" date="2009-12" db="EMBL/GenBank/DDBJ databases">
        <title>Genome Sequence of Prevotella buccalis ATCC 35310.</title>
        <authorList>
            <person name="Durkin A.S."/>
            <person name="Madupu R."/>
            <person name="Torralba M."/>
            <person name="Methe B."/>
            <person name="Sutton G."/>
            <person name="Strausberg R.L."/>
            <person name="Nelson K.E."/>
        </authorList>
    </citation>
    <scope>NUCLEOTIDE SEQUENCE [LARGE SCALE GENOMIC DNA]</scope>
    <source>
        <strain evidence="8 9">ATCC 35310</strain>
    </source>
</reference>
<dbReference type="Gene3D" id="1.25.40.390">
    <property type="match status" value="1"/>
</dbReference>
<dbReference type="PROSITE" id="PS51257">
    <property type="entry name" value="PROKAR_LIPOPROTEIN"/>
    <property type="match status" value="1"/>
</dbReference>
<dbReference type="GO" id="GO:0009279">
    <property type="term" value="C:cell outer membrane"/>
    <property type="evidence" value="ECO:0007669"/>
    <property type="project" value="UniProtKB-SubCell"/>
</dbReference>
<dbReference type="InterPro" id="IPR012944">
    <property type="entry name" value="SusD_RagB_dom"/>
</dbReference>
<dbReference type="STRING" id="679190.HMPREF0650_2195"/>
<dbReference type="Pfam" id="PF14322">
    <property type="entry name" value="SusD-like_3"/>
    <property type="match status" value="1"/>
</dbReference>
<evidence type="ECO:0000259" key="7">
    <source>
        <dbReference type="Pfam" id="PF14322"/>
    </source>
</evidence>
<dbReference type="Proteomes" id="UP000005283">
    <property type="component" value="Unassembled WGS sequence"/>
</dbReference>
<sequence length="559" mass="63894">MKNIFLCIFLLLLSTGCEQYLDTENLTKKDSSNFPKTEADIQSALISIYHELRKTTDGEEGQCFFITSELLSDDRFGGGGANDRRLAAVDLLLKSDENMFADPWRQNYRGIYRANFLIEQLAGMKVSDDIKKQARGEASFLRAYFYFQLCQMFGTVPLVISTKVENLPRAKQEDLYAQIGTDLINAIECLPAIPYSPSDASMLGRANHWAAEGMLARVFLYYTGYYGKKSMPLIDGTLTKEEVIKYIDDCVENSGYGLVPDFHSLWPYTNEYTAKDYPFVKERNMHWVGESGNNLESMFVIKHSTQTSWNDGTSYRANRICLFFTPREGTDMMSNFPYGLGWGAGPVNSKTYTDWPVGDLRRDGSIMNVSKEMPNYVWGNDRQMNETGYWSKKYASFNCIDENGKSINFYMKLYPSLDPDYQINNMQDIYVLRFADVLLMQAELKQDAVPLNHVRHRAGLADVAYSDENLRNERHWELAFEGLRYWDLLRWHIAGDVLEANQNNVKVKNNLVDEKMDFTGIKARIQATKGVLPLPKTQIDLSNGVLQQNPGWGTESLKP</sequence>
<dbReference type="InterPro" id="IPR033985">
    <property type="entry name" value="SusD-like_N"/>
</dbReference>
<evidence type="ECO:0000313" key="8">
    <source>
        <dbReference type="EMBL" id="EFA92174.1"/>
    </source>
</evidence>
<comment type="similarity">
    <text evidence="2">Belongs to the SusD family.</text>
</comment>
<evidence type="ECO:0000259" key="6">
    <source>
        <dbReference type="Pfam" id="PF07980"/>
    </source>
</evidence>
<organism evidence="8 9">
    <name type="scientific">Hoylesella buccalis ATCC 35310</name>
    <dbReference type="NCBI Taxonomy" id="679190"/>
    <lineage>
        <taxon>Bacteria</taxon>
        <taxon>Pseudomonadati</taxon>
        <taxon>Bacteroidota</taxon>
        <taxon>Bacteroidia</taxon>
        <taxon>Bacteroidales</taxon>
        <taxon>Prevotellaceae</taxon>
        <taxon>Hoylesella</taxon>
    </lineage>
</organism>
<protein>
    <submittedName>
        <fullName evidence="8">SusD family protein</fullName>
    </submittedName>
</protein>
<name>D1W5K3_9BACT</name>
<evidence type="ECO:0000313" key="9">
    <source>
        <dbReference type="Proteomes" id="UP000005283"/>
    </source>
</evidence>